<dbReference type="SUPFAM" id="SSF141371">
    <property type="entry name" value="PilZ domain-like"/>
    <property type="match status" value="1"/>
</dbReference>
<dbReference type="EMBL" id="FUZI01000006">
    <property type="protein sequence ID" value="SKC33466.1"/>
    <property type="molecule type" value="Genomic_DNA"/>
</dbReference>
<dbReference type="Gene3D" id="2.40.10.220">
    <property type="entry name" value="predicted glycosyltransferase like domains"/>
    <property type="match status" value="1"/>
</dbReference>
<dbReference type="GO" id="GO:0035438">
    <property type="term" value="F:cyclic-di-GMP binding"/>
    <property type="evidence" value="ECO:0007669"/>
    <property type="project" value="InterPro"/>
</dbReference>
<protein>
    <submittedName>
        <fullName evidence="2">PilZ domain protein</fullName>
    </submittedName>
</protein>
<dbReference type="RefSeq" id="WP_080158431.1">
    <property type="nucleotide sequence ID" value="NZ_FUZI01000006.1"/>
</dbReference>
<dbReference type="Pfam" id="PF07238">
    <property type="entry name" value="PilZ"/>
    <property type="match status" value="2"/>
</dbReference>
<feature type="domain" description="PilZ" evidence="1">
    <location>
        <begin position="471"/>
        <end position="553"/>
    </location>
</feature>
<evidence type="ECO:0000313" key="3">
    <source>
        <dbReference type="Proteomes" id="UP000189966"/>
    </source>
</evidence>
<dbReference type="Proteomes" id="UP000189966">
    <property type="component" value="Unassembled WGS sequence"/>
</dbReference>
<dbReference type="OrthoDB" id="6208912at2"/>
<proteinExistence type="predicted"/>
<reference evidence="2 3" key="1">
    <citation type="submission" date="2017-02" db="EMBL/GenBank/DDBJ databases">
        <authorList>
            <person name="Peterson S.W."/>
        </authorList>
    </citation>
    <scope>NUCLEOTIDE SEQUENCE [LARGE SCALE GENOMIC DNA]</scope>
    <source>
        <strain evidence="3">type strain: NCCB 100098</strain>
    </source>
</reference>
<evidence type="ECO:0000313" key="2">
    <source>
        <dbReference type="EMBL" id="SKC33466.1"/>
    </source>
</evidence>
<evidence type="ECO:0000259" key="1">
    <source>
        <dbReference type="Pfam" id="PF07238"/>
    </source>
</evidence>
<feature type="domain" description="PilZ" evidence="1">
    <location>
        <begin position="149"/>
        <end position="243"/>
    </location>
</feature>
<accession>A0A1T5I399</accession>
<organism evidence="2 3">
    <name type="scientific">Photobacterium piscicola</name>
    <dbReference type="NCBI Taxonomy" id="1378299"/>
    <lineage>
        <taxon>Bacteria</taxon>
        <taxon>Pseudomonadati</taxon>
        <taxon>Pseudomonadota</taxon>
        <taxon>Gammaproteobacteria</taxon>
        <taxon>Vibrionales</taxon>
        <taxon>Vibrionaceae</taxon>
        <taxon>Photobacterium</taxon>
    </lineage>
</organism>
<gene>
    <name evidence="2" type="ORF">CZ809_03057</name>
</gene>
<dbReference type="InterPro" id="IPR009875">
    <property type="entry name" value="PilZ_domain"/>
</dbReference>
<dbReference type="AlphaFoldDB" id="A0A1T5I399"/>
<sequence length="784" mass="91012">MHLDNYKTLIEQLLPIYNHPDFEVAFKSLTDHETGPVRLQIKMEINRLMTPCNKIIDLRGRVKGQCREYIFSGHSHWLDDVAINIYHHRKAVFAGQYCYGLYEELINTHNNFRILHQQQKMPPIYTTPKDNPCSLFQAQLIRFGYYLSREEKRLSIATPIALTLSNEQQVLATTVDLSFSGAKCKVPAAFDYQLGQTITASFPQLAQQYQDARLNQSHHYRILGIDDIQDNDNIKWLRLLALTDNTALQAIIKHDQHQSLSRNNHDDKIIQLRTQGYEHCYLKHTLTMPLFFAGEHLKYSLLTDHNQHQWQYWHDERNQPVINHLLSATRINNLELSGISHTSTLIYSFFHEHQGQRYFYSAALPEMTRQQRLLFWQIGAKRDSWRVMRLTMYPLAPNDMQALAQLPPEMMPYCQDLSHIGTLEDLTHQEVQSDYLCGVTSTLTPQALNQFRHQRNPISQAEAIHFDPKPLRSEDRFRYKTAITLQQDHETISGTSIDFSSRGLNINLHQPLRCKQGDTVQIEFTQLARSTKNDILKKMPYQIIRTSPNGKNIQLITIENEEGLLGGQFLRSLIESNLEKLALCKEPQPSTALLLTMHQMLLTRLHSLPYFAEKIDHKIKVKAIGSNFPLSPLATMLHQLSDNERLDLDVIFKQRVKQMLADPMRPRDKQQQQQPFIHELYLAVEYRDKQVHSIETKLRSDFDDLTAQRDYIQNARQHGDLFAVRITALPLLNPLTALIGEKLSKLARLTLHRARALEMEFTSLIGCGEIFDITDEVLIRLEIH</sequence>
<name>A0A1T5I399_9GAMM</name>